<dbReference type="AlphaFoldDB" id="A0A4Y2A4T4"/>
<dbReference type="OrthoDB" id="6436874at2759"/>
<dbReference type="Pfam" id="PF07727">
    <property type="entry name" value="RVT_2"/>
    <property type="match status" value="1"/>
</dbReference>
<proteinExistence type="predicted"/>
<dbReference type="Proteomes" id="UP000499080">
    <property type="component" value="Unassembled WGS sequence"/>
</dbReference>
<protein>
    <recommendedName>
        <fullName evidence="1">Reverse transcriptase Ty1/copia-type domain-containing protein</fullName>
    </recommendedName>
</protein>
<keyword evidence="3" id="KW-1185">Reference proteome</keyword>
<sequence length="110" mass="12898">MVYCAENNLEIFQLNFILACANGDLDEEIFMEQADHFIDQKHPDFVYKRQRSLYVLKQASRQWSCKYIENILDKFNLQDAKTVETPLDPSVKLTKEMCPKTEAEKAEMSL</sequence>
<organism evidence="2 3">
    <name type="scientific">Araneus ventricosus</name>
    <name type="common">Orbweaver spider</name>
    <name type="synonym">Epeira ventricosa</name>
    <dbReference type="NCBI Taxonomy" id="182803"/>
    <lineage>
        <taxon>Eukaryota</taxon>
        <taxon>Metazoa</taxon>
        <taxon>Ecdysozoa</taxon>
        <taxon>Arthropoda</taxon>
        <taxon>Chelicerata</taxon>
        <taxon>Arachnida</taxon>
        <taxon>Araneae</taxon>
        <taxon>Araneomorphae</taxon>
        <taxon>Entelegynae</taxon>
        <taxon>Araneoidea</taxon>
        <taxon>Araneidae</taxon>
        <taxon>Araneus</taxon>
    </lineage>
</organism>
<accession>A0A4Y2A4T4</accession>
<comment type="caution">
    <text evidence="2">The sequence shown here is derived from an EMBL/GenBank/DDBJ whole genome shotgun (WGS) entry which is preliminary data.</text>
</comment>
<dbReference type="InterPro" id="IPR013103">
    <property type="entry name" value="RVT_2"/>
</dbReference>
<evidence type="ECO:0000259" key="1">
    <source>
        <dbReference type="Pfam" id="PF07727"/>
    </source>
</evidence>
<name>A0A4Y2A4T4_ARAVE</name>
<evidence type="ECO:0000313" key="2">
    <source>
        <dbReference type="EMBL" id="GBL74429.1"/>
    </source>
</evidence>
<gene>
    <name evidence="2" type="ORF">AVEN_235384_1</name>
</gene>
<dbReference type="EMBL" id="BGPR01000005">
    <property type="protein sequence ID" value="GBL74429.1"/>
    <property type="molecule type" value="Genomic_DNA"/>
</dbReference>
<reference evidence="2 3" key="1">
    <citation type="journal article" date="2019" name="Sci. Rep.">
        <title>Orb-weaving spider Araneus ventricosus genome elucidates the spidroin gene catalogue.</title>
        <authorList>
            <person name="Kono N."/>
            <person name="Nakamura H."/>
            <person name="Ohtoshi R."/>
            <person name="Moran D.A.P."/>
            <person name="Shinohara A."/>
            <person name="Yoshida Y."/>
            <person name="Fujiwara M."/>
            <person name="Mori M."/>
            <person name="Tomita M."/>
            <person name="Arakawa K."/>
        </authorList>
    </citation>
    <scope>NUCLEOTIDE SEQUENCE [LARGE SCALE GENOMIC DNA]</scope>
</reference>
<evidence type="ECO:0000313" key="3">
    <source>
        <dbReference type="Proteomes" id="UP000499080"/>
    </source>
</evidence>
<feature type="domain" description="Reverse transcriptase Ty1/copia-type" evidence="1">
    <location>
        <begin position="4"/>
        <end position="82"/>
    </location>
</feature>